<dbReference type="OrthoDB" id="6160620at2759"/>
<dbReference type="Proteomes" id="UP000596742">
    <property type="component" value="Unassembled WGS sequence"/>
</dbReference>
<name>A0A8B6HSH4_MYTGA</name>
<evidence type="ECO:0000313" key="3">
    <source>
        <dbReference type="Proteomes" id="UP000596742"/>
    </source>
</evidence>
<organism evidence="2 3">
    <name type="scientific">Mytilus galloprovincialis</name>
    <name type="common">Mediterranean mussel</name>
    <dbReference type="NCBI Taxonomy" id="29158"/>
    <lineage>
        <taxon>Eukaryota</taxon>
        <taxon>Metazoa</taxon>
        <taxon>Spiralia</taxon>
        <taxon>Lophotrochozoa</taxon>
        <taxon>Mollusca</taxon>
        <taxon>Bivalvia</taxon>
        <taxon>Autobranchia</taxon>
        <taxon>Pteriomorphia</taxon>
        <taxon>Mytilida</taxon>
        <taxon>Mytiloidea</taxon>
        <taxon>Mytilidae</taxon>
        <taxon>Mytilinae</taxon>
        <taxon>Mytilus</taxon>
    </lineage>
</organism>
<accession>A0A8B6HSH4</accession>
<dbReference type="EMBL" id="UYJE01010502">
    <property type="protein sequence ID" value="VDI83781.1"/>
    <property type="molecule type" value="Genomic_DNA"/>
</dbReference>
<feature type="signal peptide" evidence="1">
    <location>
        <begin position="1"/>
        <end position="16"/>
    </location>
</feature>
<evidence type="ECO:0000256" key="1">
    <source>
        <dbReference type="SAM" id="SignalP"/>
    </source>
</evidence>
<feature type="chain" id="PRO_5032575879" evidence="1">
    <location>
        <begin position="17"/>
        <end position="82"/>
    </location>
</feature>
<gene>
    <name evidence="2" type="ORF">MGAL_10B010274</name>
</gene>
<reference evidence="2" key="1">
    <citation type="submission" date="2018-11" db="EMBL/GenBank/DDBJ databases">
        <authorList>
            <person name="Alioto T."/>
            <person name="Alioto T."/>
        </authorList>
    </citation>
    <scope>NUCLEOTIDE SEQUENCE</scope>
</reference>
<evidence type="ECO:0000313" key="2">
    <source>
        <dbReference type="EMBL" id="VDI83781.1"/>
    </source>
</evidence>
<comment type="caution">
    <text evidence="2">The sequence shown here is derived from an EMBL/GenBank/DDBJ whole genome shotgun (WGS) entry which is preliminary data.</text>
</comment>
<proteinExistence type="predicted"/>
<keyword evidence="1" id="KW-0732">Signal</keyword>
<sequence>MVRYIAILCLFVVVTTYPTTYSPFTTTTECRKDDSKVERCYAFYCGNGQWQRFEFTATYECCKTSDHPKCLMFGYTQAPPVG</sequence>
<dbReference type="AlphaFoldDB" id="A0A8B6HSH4"/>
<keyword evidence="3" id="KW-1185">Reference proteome</keyword>
<protein>
    <submittedName>
        <fullName evidence="2">Uncharacterized protein</fullName>
    </submittedName>
</protein>